<evidence type="ECO:0000313" key="3">
    <source>
        <dbReference type="EMBL" id="CCX07110.1"/>
    </source>
</evidence>
<dbReference type="InterPro" id="IPR027417">
    <property type="entry name" value="P-loop_NTPase"/>
</dbReference>
<dbReference type="InterPro" id="IPR056884">
    <property type="entry name" value="NPHP3-like_N"/>
</dbReference>
<keyword evidence="4" id="KW-1185">Reference proteome</keyword>
<dbReference type="PANTHER" id="PTHR10039:SF15">
    <property type="entry name" value="NACHT DOMAIN-CONTAINING PROTEIN"/>
    <property type="match status" value="1"/>
</dbReference>
<dbReference type="PANTHER" id="PTHR10039">
    <property type="entry name" value="AMELOGENIN"/>
    <property type="match status" value="1"/>
</dbReference>
<protein>
    <recommendedName>
        <fullName evidence="2">Nephrocystin 3-like N-terminal domain-containing protein</fullName>
    </recommendedName>
</protein>
<name>U4KZH3_PYROM</name>
<dbReference type="Pfam" id="PF24883">
    <property type="entry name" value="NPHP3_N"/>
    <property type="match status" value="1"/>
</dbReference>
<evidence type="ECO:0000313" key="4">
    <source>
        <dbReference type="Proteomes" id="UP000018144"/>
    </source>
</evidence>
<dbReference type="Proteomes" id="UP000018144">
    <property type="component" value="Unassembled WGS sequence"/>
</dbReference>
<dbReference type="AlphaFoldDB" id="U4KZH3"/>
<dbReference type="STRING" id="1076935.U4KZH3"/>
<evidence type="ECO:0000259" key="2">
    <source>
        <dbReference type="Pfam" id="PF24883"/>
    </source>
</evidence>
<dbReference type="Gene3D" id="3.40.50.300">
    <property type="entry name" value="P-loop containing nucleotide triphosphate hydrolases"/>
    <property type="match status" value="1"/>
</dbReference>
<sequence>MGLTIKLAGEVRAKSKDKEFEKLLQWISPSEPNKRHDDIKHRRMDNTGDCFLKDEKFEKWYDIQGLEKDSSPLFVCSGIPGAGKSVMSSLVIDEISKELFTGGNSCLAYVHCDYKDQGQQTARNLIGVMLK</sequence>
<accession>U4KZH3</accession>
<dbReference type="OrthoDB" id="195446at2759"/>
<evidence type="ECO:0000256" key="1">
    <source>
        <dbReference type="ARBA" id="ARBA00022737"/>
    </source>
</evidence>
<feature type="domain" description="Nephrocystin 3-like N-terminal" evidence="2">
    <location>
        <begin position="46"/>
        <end position="129"/>
    </location>
</feature>
<proteinExistence type="predicted"/>
<dbReference type="EMBL" id="HF935332">
    <property type="protein sequence ID" value="CCX07110.1"/>
    <property type="molecule type" value="Genomic_DNA"/>
</dbReference>
<gene>
    <name evidence="3" type="ORF">PCON_06697</name>
</gene>
<reference evidence="3 4" key="1">
    <citation type="journal article" date="2013" name="PLoS Genet.">
        <title>The genome and development-dependent transcriptomes of Pyronema confluens: a window into fungal evolution.</title>
        <authorList>
            <person name="Traeger S."/>
            <person name="Altegoer F."/>
            <person name="Freitag M."/>
            <person name="Gabaldon T."/>
            <person name="Kempken F."/>
            <person name="Kumar A."/>
            <person name="Marcet-Houben M."/>
            <person name="Poggeler S."/>
            <person name="Stajich J.E."/>
            <person name="Nowrousian M."/>
        </authorList>
    </citation>
    <scope>NUCLEOTIDE SEQUENCE [LARGE SCALE GENOMIC DNA]</scope>
    <source>
        <strain evidence="4">CBS 100304</strain>
        <tissue evidence="3">Vegetative mycelium</tissue>
    </source>
</reference>
<organism evidence="3 4">
    <name type="scientific">Pyronema omphalodes (strain CBS 100304)</name>
    <name type="common">Pyronema confluens</name>
    <dbReference type="NCBI Taxonomy" id="1076935"/>
    <lineage>
        <taxon>Eukaryota</taxon>
        <taxon>Fungi</taxon>
        <taxon>Dikarya</taxon>
        <taxon>Ascomycota</taxon>
        <taxon>Pezizomycotina</taxon>
        <taxon>Pezizomycetes</taxon>
        <taxon>Pezizales</taxon>
        <taxon>Pyronemataceae</taxon>
        <taxon>Pyronema</taxon>
    </lineage>
</organism>
<keyword evidence="1" id="KW-0677">Repeat</keyword>